<dbReference type="RefSeq" id="WP_333721855.1">
    <property type="nucleotide sequence ID" value="NZ_CP049216.1"/>
</dbReference>
<name>A0AAJ4MZW8_AGRTU</name>
<accession>A0AAJ4MZW8</accession>
<evidence type="ECO:0000313" key="2">
    <source>
        <dbReference type="Proteomes" id="UP000663946"/>
    </source>
</evidence>
<dbReference type="Proteomes" id="UP000663946">
    <property type="component" value="Chromosome 1"/>
</dbReference>
<proteinExistence type="predicted"/>
<gene>
    <name evidence="1" type="ORF">G6M86_03610</name>
</gene>
<dbReference type="EMBL" id="CP049216">
    <property type="protein sequence ID" value="QTG12383.1"/>
    <property type="molecule type" value="Genomic_DNA"/>
</dbReference>
<evidence type="ECO:0000313" key="1">
    <source>
        <dbReference type="EMBL" id="QTG12383.1"/>
    </source>
</evidence>
<reference evidence="1" key="1">
    <citation type="submission" date="2020-02" db="EMBL/GenBank/DDBJ databases">
        <title>Unexpected conservation and global transmission of agrobacterial virulence plasmids.</title>
        <authorList>
            <person name="Weisberg A.J."/>
            <person name="Davis E.W. II"/>
            <person name="Tabima J.R."/>
            <person name="Belcher M.S."/>
            <person name="Miller M."/>
            <person name="Kuo C.-H."/>
            <person name="Loper J.E."/>
            <person name="Grunwald N.J."/>
            <person name="Putnam M.L."/>
            <person name="Chang J.H."/>
        </authorList>
    </citation>
    <scope>NUCLEOTIDE SEQUENCE</scope>
    <source>
        <strain evidence="1">Q15/94</strain>
    </source>
</reference>
<dbReference type="AlphaFoldDB" id="A0AAJ4MZW8"/>
<sequence length="115" mass="13147">MNIALDYDSTYTADPTMWDAFIEMAAQVFGHDIRIVTARDDRHDRTPALIELEKRLPVIYCRGVAKQWYLSHHGEGFVPHIWIDDKPESILANSTFAPDKLAEWRANRTGEDGCA</sequence>
<organism evidence="1 2">
    <name type="scientific">Agrobacterium tumefaciens</name>
    <dbReference type="NCBI Taxonomy" id="358"/>
    <lineage>
        <taxon>Bacteria</taxon>
        <taxon>Pseudomonadati</taxon>
        <taxon>Pseudomonadota</taxon>
        <taxon>Alphaproteobacteria</taxon>
        <taxon>Hyphomicrobiales</taxon>
        <taxon>Rhizobiaceae</taxon>
        <taxon>Rhizobium/Agrobacterium group</taxon>
        <taxon>Agrobacterium</taxon>
        <taxon>Agrobacterium tumefaciens complex</taxon>
    </lineage>
</organism>
<protein>
    <submittedName>
        <fullName evidence="1">Uncharacterized protein</fullName>
    </submittedName>
</protein>